<dbReference type="GeneID" id="36392781"/>
<feature type="compositionally biased region" description="Low complexity" evidence="1">
    <location>
        <begin position="491"/>
        <end position="501"/>
    </location>
</feature>
<dbReference type="VEuPathDB" id="FungiDB:CNC02155"/>
<evidence type="ECO:0000313" key="2">
    <source>
        <dbReference type="EMBL" id="ALO60454.1"/>
    </source>
</evidence>
<protein>
    <submittedName>
        <fullName evidence="2">Uncharacterized protein</fullName>
    </submittedName>
</protein>
<feature type="compositionally biased region" description="Basic and acidic residues" evidence="1">
    <location>
        <begin position="463"/>
        <end position="478"/>
    </location>
</feature>
<dbReference type="PaxDb" id="214684-A0A0S2LIB3"/>
<proteinExistence type="predicted"/>
<dbReference type="RefSeq" id="XP_024514272.1">
    <property type="nucleotide sequence ID" value="XM_024658934.1"/>
</dbReference>
<gene>
    <name evidence="2" type="ordered locus">CNC02155</name>
</gene>
<feature type="region of interest" description="Disordered" evidence="1">
    <location>
        <begin position="442"/>
        <end position="541"/>
    </location>
</feature>
<keyword evidence="3" id="KW-1185">Reference proteome</keyword>
<dbReference type="EMBL" id="AE017343">
    <property type="protein sequence ID" value="ALO60454.1"/>
    <property type="molecule type" value="Genomic_DNA"/>
</dbReference>
<accession>A0A0S2LIB3</accession>
<sequence>MASSPTSTSSDDQTSSHSPPRSPSRHSYKDRSKCSVCQTPVNQCLKKARAFGRDWTTFIVLHGCINPECSANYCTACAMVCTLHETRSKRVPLCRICIKPLYFRSLPKRVQFFDQTFMTHSIINTPIESRQSTREAYLFLISLVVERYRILRPGSAFNIDDFYVWMMDTHYSFTKQPIDWTNVDRVALTLVWISSFAGKPPVLRYNLIDTRLRFEDVWRDPGLRHAATLEGLLALHLHPEGNQIISKLQLARRLARAKEPQHPQIWTISERIHRIAVYHVTKARQLYVYCHTQTYAPLSATRPRISVNIPPNAGMNELLRILEGLNPIVEDFDWDYMLHHPTRSPVWPHSDFRVAPGLGQPLPQALRLLVSSKDGVPFPKQPPGPSLPSQNLGISASIAPPIATSLNPPPPEPTKNQSTPNTYETPQLLPLAQNAQALLQVTGTNQPAPPPSSHSHISSSEGVARDDYMDVDEERRPSEAQLRVSPGHPQLSSSAESLSSEFGLINETPTNVYAPNELPDNLYSHRDVSKPHQVQPRLSTDNRALLAKRVLNAN</sequence>
<dbReference type="Proteomes" id="UP000002149">
    <property type="component" value="Chromosome 3"/>
</dbReference>
<dbReference type="KEGG" id="cne:CNC02155"/>
<organism evidence="2 3">
    <name type="scientific">Cryptococcus deneoformans (strain JEC21 / ATCC MYA-565)</name>
    <name type="common">Cryptococcus neoformans var. neoformans serotype D</name>
    <dbReference type="NCBI Taxonomy" id="214684"/>
    <lineage>
        <taxon>Eukaryota</taxon>
        <taxon>Fungi</taxon>
        <taxon>Dikarya</taxon>
        <taxon>Basidiomycota</taxon>
        <taxon>Agaricomycotina</taxon>
        <taxon>Tremellomycetes</taxon>
        <taxon>Tremellales</taxon>
        <taxon>Cryptococcaceae</taxon>
        <taxon>Cryptococcus</taxon>
        <taxon>Cryptococcus neoformans species complex</taxon>
    </lineage>
</organism>
<dbReference type="OrthoDB" id="2571793at2759"/>
<feature type="compositionally biased region" description="Polar residues" evidence="1">
    <location>
        <begin position="414"/>
        <end position="424"/>
    </location>
</feature>
<dbReference type="AlphaFoldDB" id="A0A0S2LIB3"/>
<evidence type="ECO:0000256" key="1">
    <source>
        <dbReference type="SAM" id="MobiDB-lite"/>
    </source>
</evidence>
<feature type="region of interest" description="Disordered" evidence="1">
    <location>
        <begin position="1"/>
        <end position="31"/>
    </location>
</feature>
<feature type="compositionally biased region" description="Low complexity" evidence="1">
    <location>
        <begin position="1"/>
        <end position="19"/>
    </location>
</feature>
<dbReference type="InParanoid" id="A0A0S2LIB3"/>
<feature type="region of interest" description="Disordered" evidence="1">
    <location>
        <begin position="373"/>
        <end position="424"/>
    </location>
</feature>
<name>A0A0S2LIB3_CRYD1</name>
<evidence type="ECO:0000313" key="3">
    <source>
        <dbReference type="Proteomes" id="UP000002149"/>
    </source>
</evidence>
<reference evidence="2 3" key="1">
    <citation type="journal article" date="2005" name="Science">
        <title>The genome of the basidiomycetous yeast and human pathogen Cryptococcus neoformans.</title>
        <authorList>
            <person name="Loftus B.J."/>
            <person name="Fung E."/>
            <person name="Roncaglia P."/>
            <person name="Rowley D."/>
            <person name="Amedeo P."/>
            <person name="Bruno D."/>
            <person name="Vamathevan J."/>
            <person name="Miranda M."/>
            <person name="Anderson I.J."/>
            <person name="Fraser J.A."/>
            <person name="Allen J.E."/>
            <person name="Bosdet I.E."/>
            <person name="Brent M.R."/>
            <person name="Chiu R."/>
            <person name="Doering T.L."/>
            <person name="Donlin M.J."/>
            <person name="D'Souza C.A."/>
            <person name="Fox D.S."/>
            <person name="Grinberg V."/>
            <person name="Fu J."/>
            <person name="Fukushima M."/>
            <person name="Haas B.J."/>
            <person name="Huang J.C."/>
            <person name="Janbon G."/>
            <person name="Jones S.J."/>
            <person name="Koo H.L."/>
            <person name="Krzywinski M.I."/>
            <person name="Kwon-Chung J.K."/>
            <person name="Lengeler K.B."/>
            <person name="Maiti R."/>
            <person name="Marra M.A."/>
            <person name="Marra R.E."/>
            <person name="Mathewson C.A."/>
            <person name="Mitchell T.G."/>
            <person name="Pertea M."/>
            <person name="Riggs F.R."/>
            <person name="Salzberg S.L."/>
            <person name="Schein J.E."/>
            <person name="Shvartsbeyn A."/>
            <person name="Shin H."/>
            <person name="Shumway M."/>
            <person name="Specht C.A."/>
            <person name="Suh B.B."/>
            <person name="Tenney A."/>
            <person name="Utterback T.R."/>
            <person name="Wickes B.L."/>
            <person name="Wortman J.R."/>
            <person name="Wye N.H."/>
            <person name="Kronstad J.W."/>
            <person name="Lodge J.K."/>
            <person name="Heitman J."/>
            <person name="Davis R.W."/>
            <person name="Fraser C.M."/>
            <person name="Hyman R.W."/>
        </authorList>
    </citation>
    <scope>NUCLEOTIDE SEQUENCE [LARGE SCALE GENOMIC DNA]</scope>
    <source>
        <strain evidence="3">JEC21 / ATCC MYA-565</strain>
    </source>
</reference>